<organism evidence="1 2">
    <name type="scientific">Pseudokineococcus basanitobsidens</name>
    <dbReference type="NCBI Taxonomy" id="1926649"/>
    <lineage>
        <taxon>Bacteria</taxon>
        <taxon>Bacillati</taxon>
        <taxon>Actinomycetota</taxon>
        <taxon>Actinomycetes</taxon>
        <taxon>Kineosporiales</taxon>
        <taxon>Kineosporiaceae</taxon>
        <taxon>Pseudokineococcus</taxon>
    </lineage>
</organism>
<name>A0ABU8RP46_9ACTN</name>
<protein>
    <recommendedName>
        <fullName evidence="3">CdiI immunity protein domain-containing protein</fullName>
    </recommendedName>
</protein>
<evidence type="ECO:0000313" key="1">
    <source>
        <dbReference type="EMBL" id="MEJ5946713.1"/>
    </source>
</evidence>
<gene>
    <name evidence="1" type="ORF">WDZ17_15545</name>
</gene>
<reference evidence="1 2" key="1">
    <citation type="journal article" date="2017" name="Int. J. Syst. Evol. Microbiol.">
        <title>Pseudokineococcus basanitobsidens sp. nov., isolated from volcanic rock.</title>
        <authorList>
            <person name="Lee D.W."/>
            <person name="Park M.Y."/>
            <person name="Kim J.J."/>
            <person name="Kim B.S."/>
        </authorList>
    </citation>
    <scope>NUCLEOTIDE SEQUENCE [LARGE SCALE GENOMIC DNA]</scope>
    <source>
        <strain evidence="1 2">DSM 103726</strain>
    </source>
</reference>
<comment type="caution">
    <text evidence="1">The sequence shown here is derived from an EMBL/GenBank/DDBJ whole genome shotgun (WGS) entry which is preliminary data.</text>
</comment>
<proteinExistence type="predicted"/>
<sequence>MVGWASKEVRRQVRQLMRPAMRARGFKQQGEFGWVRFDGDVETLVGYFVERDEADLLDTLAVSVQTFVHDDSAPDGLSAADLVRLEDLLAADDHAAIQRYLTTYADGMVPADPRSCVPIVPGHETEAVDVVMAPLLRHLDRVVGAPGQPL</sequence>
<accession>A0ABU8RP46</accession>
<dbReference type="RefSeq" id="WP_339576094.1">
    <property type="nucleotide sequence ID" value="NZ_JBBIAA010000030.1"/>
</dbReference>
<evidence type="ECO:0000313" key="2">
    <source>
        <dbReference type="Proteomes" id="UP001387100"/>
    </source>
</evidence>
<dbReference type="EMBL" id="JBBIAA010000030">
    <property type="protein sequence ID" value="MEJ5946713.1"/>
    <property type="molecule type" value="Genomic_DNA"/>
</dbReference>
<keyword evidence="2" id="KW-1185">Reference proteome</keyword>
<evidence type="ECO:0008006" key="3">
    <source>
        <dbReference type="Google" id="ProtNLM"/>
    </source>
</evidence>
<dbReference type="Proteomes" id="UP001387100">
    <property type="component" value="Unassembled WGS sequence"/>
</dbReference>